<keyword evidence="3" id="KW-1185">Reference proteome</keyword>
<dbReference type="AlphaFoldDB" id="A0AAV3ZTP3"/>
<comment type="caution">
    <text evidence="2">The sequence shown here is derived from an EMBL/GenBank/DDBJ whole genome shotgun (WGS) entry which is preliminary data.</text>
</comment>
<feature type="region of interest" description="Disordered" evidence="1">
    <location>
        <begin position="1"/>
        <end position="25"/>
    </location>
</feature>
<evidence type="ECO:0000313" key="2">
    <source>
        <dbReference type="EMBL" id="GFN97842.1"/>
    </source>
</evidence>
<protein>
    <submittedName>
        <fullName evidence="2">Uncharacterized protein</fullName>
    </submittedName>
</protein>
<proteinExistence type="predicted"/>
<gene>
    <name evidence="2" type="ORF">PoB_002434800</name>
</gene>
<sequence length="88" mass="9667">MNPEVKAATEMATTSDLSSKKSPRRLEASELSGEFFTLGASRVPGKMVTGYPALWTATPLHEILWRQDKGAMKTAANVLLMSLRRAMQ</sequence>
<evidence type="ECO:0000313" key="3">
    <source>
        <dbReference type="Proteomes" id="UP000735302"/>
    </source>
</evidence>
<organism evidence="2 3">
    <name type="scientific">Plakobranchus ocellatus</name>
    <dbReference type="NCBI Taxonomy" id="259542"/>
    <lineage>
        <taxon>Eukaryota</taxon>
        <taxon>Metazoa</taxon>
        <taxon>Spiralia</taxon>
        <taxon>Lophotrochozoa</taxon>
        <taxon>Mollusca</taxon>
        <taxon>Gastropoda</taxon>
        <taxon>Heterobranchia</taxon>
        <taxon>Euthyneura</taxon>
        <taxon>Panpulmonata</taxon>
        <taxon>Sacoglossa</taxon>
        <taxon>Placobranchoidea</taxon>
        <taxon>Plakobranchidae</taxon>
        <taxon>Plakobranchus</taxon>
    </lineage>
</organism>
<name>A0AAV3ZTP3_9GAST</name>
<evidence type="ECO:0000256" key="1">
    <source>
        <dbReference type="SAM" id="MobiDB-lite"/>
    </source>
</evidence>
<reference evidence="2 3" key="1">
    <citation type="journal article" date="2021" name="Elife">
        <title>Chloroplast acquisition without the gene transfer in kleptoplastic sea slugs, Plakobranchus ocellatus.</title>
        <authorList>
            <person name="Maeda T."/>
            <person name="Takahashi S."/>
            <person name="Yoshida T."/>
            <person name="Shimamura S."/>
            <person name="Takaki Y."/>
            <person name="Nagai Y."/>
            <person name="Toyoda A."/>
            <person name="Suzuki Y."/>
            <person name="Arimoto A."/>
            <person name="Ishii H."/>
            <person name="Satoh N."/>
            <person name="Nishiyama T."/>
            <person name="Hasebe M."/>
            <person name="Maruyama T."/>
            <person name="Minagawa J."/>
            <person name="Obokata J."/>
            <person name="Shigenobu S."/>
        </authorList>
    </citation>
    <scope>NUCLEOTIDE SEQUENCE [LARGE SCALE GENOMIC DNA]</scope>
</reference>
<dbReference type="Proteomes" id="UP000735302">
    <property type="component" value="Unassembled WGS sequence"/>
</dbReference>
<accession>A0AAV3ZTP3</accession>
<dbReference type="EMBL" id="BLXT01002816">
    <property type="protein sequence ID" value="GFN97842.1"/>
    <property type="molecule type" value="Genomic_DNA"/>
</dbReference>